<gene>
    <name evidence="2" type="ORF">M2A_2739</name>
</gene>
<protein>
    <submittedName>
        <fullName evidence="2">Lipoprotein, putative</fullName>
    </submittedName>
</protein>
<keyword evidence="1" id="KW-0472">Membrane</keyword>
<proteinExistence type="predicted"/>
<dbReference type="Pfam" id="PF14269">
    <property type="entry name" value="Arylsulfotran_2"/>
    <property type="match status" value="1"/>
</dbReference>
<evidence type="ECO:0000313" key="2">
    <source>
        <dbReference type="EMBL" id="GAK46240.1"/>
    </source>
</evidence>
<comment type="caution">
    <text evidence="2">The sequence shown here is derived from an EMBL/GenBank/DDBJ whole genome shotgun (WGS) entry which is preliminary data.</text>
</comment>
<evidence type="ECO:0000256" key="1">
    <source>
        <dbReference type="SAM" id="Phobius"/>
    </source>
</evidence>
<sequence length="425" mass="47987">MKLPQISEETKDKLPVYLFVFALVFSAFSYGIVAGIWNLPPAYQVWKLYETARDLQRYWKNDFGLEANRHLVPMREGHEARFRVFGDGAYEGRLLMVSGLTPEREALNSVLLLDAKGEEVHAWPVDYSQIDPEGPGPENVFLHGLDVFEDGSIAVNFDSGRVLARLDSCGKVMWKREGNFHHAVTRSFDGTLWSLRDDKLVQADAESGKVLKEAGMMVDVLKQHNLQGVLAIQSEEGPTGLRMSPDPFHLNHIEALNPEMAAAFPMFEAGDLLISMRSLNMIAVLDPGVFNIKWFSIGPWHRQHEPRFLQDGTIAVYNNNMGFEHSQIMAIDPATMKTRIVFEGSEDVPFYSWRRGKHQLFGNGDVLIVEAEHGRAFMVNKDGALLWEYNNRYDETRNGVLNKAVLLPESFFDVGALKKCVSAPE</sequence>
<dbReference type="STRING" id="1333998.M2A_2739"/>
<evidence type="ECO:0000313" key="3">
    <source>
        <dbReference type="Proteomes" id="UP000028702"/>
    </source>
</evidence>
<keyword evidence="2" id="KW-0449">Lipoprotein</keyword>
<dbReference type="InterPro" id="IPR039535">
    <property type="entry name" value="ASST-like"/>
</dbReference>
<name>A0A081BDX2_9HYPH</name>
<reference evidence="2 3" key="1">
    <citation type="submission" date="2014-07" db="EMBL/GenBank/DDBJ databases">
        <title>Tepidicaulis marinum gen. nov., sp. nov., a novel marine bacterium denitrifying nitrate to nitrous oxide strictly under microaerobic conditions.</title>
        <authorList>
            <person name="Takeuchi M."/>
            <person name="Yamagishi T."/>
            <person name="Kamagata Y."/>
            <person name="Oshima K."/>
            <person name="Hattori M."/>
            <person name="Katayama T."/>
            <person name="Hanada S."/>
            <person name="Tamaki H."/>
            <person name="Marumo K."/>
            <person name="Maeda H."/>
            <person name="Nedachi M."/>
            <person name="Iwasaki W."/>
            <person name="Suwa Y."/>
            <person name="Sakata S."/>
        </authorList>
    </citation>
    <scope>NUCLEOTIDE SEQUENCE [LARGE SCALE GENOMIC DNA]</scope>
    <source>
        <strain evidence="2 3">MA2</strain>
    </source>
</reference>
<dbReference type="SUPFAM" id="SSF101898">
    <property type="entry name" value="NHL repeat"/>
    <property type="match status" value="1"/>
</dbReference>
<organism evidence="2 3">
    <name type="scientific">Tepidicaulis marinus</name>
    <dbReference type="NCBI Taxonomy" id="1333998"/>
    <lineage>
        <taxon>Bacteria</taxon>
        <taxon>Pseudomonadati</taxon>
        <taxon>Pseudomonadota</taxon>
        <taxon>Alphaproteobacteria</taxon>
        <taxon>Hyphomicrobiales</taxon>
        <taxon>Parvibaculaceae</taxon>
        <taxon>Tepidicaulis</taxon>
    </lineage>
</organism>
<keyword evidence="3" id="KW-1185">Reference proteome</keyword>
<dbReference type="EMBL" id="BBIO01000016">
    <property type="protein sequence ID" value="GAK46240.1"/>
    <property type="molecule type" value="Genomic_DNA"/>
</dbReference>
<keyword evidence="1" id="KW-1133">Transmembrane helix</keyword>
<dbReference type="eggNOG" id="COG1520">
    <property type="taxonomic scope" value="Bacteria"/>
</dbReference>
<dbReference type="RefSeq" id="WP_045448587.1">
    <property type="nucleotide sequence ID" value="NZ_BBIO01000016.1"/>
</dbReference>
<accession>A0A081BDX2</accession>
<dbReference type="AlphaFoldDB" id="A0A081BDX2"/>
<feature type="transmembrane region" description="Helical" evidence="1">
    <location>
        <begin position="16"/>
        <end position="37"/>
    </location>
</feature>
<keyword evidence="1" id="KW-0812">Transmembrane</keyword>
<dbReference type="Proteomes" id="UP000028702">
    <property type="component" value="Unassembled WGS sequence"/>
</dbReference>